<accession>A0A202B291</accession>
<name>A0A202B291_CHRVL</name>
<dbReference type="Proteomes" id="UP000196342">
    <property type="component" value="Unassembled WGS sequence"/>
</dbReference>
<dbReference type="RefSeq" id="WP_087698913.1">
    <property type="nucleotide sequence ID" value="NZ_NHOO01000032.1"/>
</dbReference>
<organism evidence="1 2">
    <name type="scientific">Chromobacterium violaceum</name>
    <dbReference type="NCBI Taxonomy" id="536"/>
    <lineage>
        <taxon>Bacteria</taxon>
        <taxon>Pseudomonadati</taxon>
        <taxon>Pseudomonadota</taxon>
        <taxon>Betaproteobacteria</taxon>
        <taxon>Neisseriales</taxon>
        <taxon>Chromobacteriaceae</taxon>
        <taxon>Chromobacterium</taxon>
    </lineage>
</organism>
<dbReference type="EMBL" id="NHOO01000032">
    <property type="protein sequence ID" value="OVE45603.1"/>
    <property type="molecule type" value="Genomic_DNA"/>
</dbReference>
<keyword evidence="2" id="KW-1185">Reference proteome</keyword>
<reference evidence="1 2" key="1">
    <citation type="submission" date="2017-05" db="EMBL/GenBank/DDBJ databases">
        <title>Chromobacterium violaceum GHPS1 isolated from Hydrocarbon polluted soil in French Guiana display an awesome secondary metabolite arsenal and a battery of drug and heavy-metal-resistance and detoxification of xenobiotics proteins.</title>
        <authorList>
            <person name="Belbahri L."/>
        </authorList>
    </citation>
    <scope>NUCLEOTIDE SEQUENCE [LARGE SCALE GENOMIC DNA]</scope>
    <source>
        <strain evidence="1 2">GHPS1</strain>
    </source>
</reference>
<protein>
    <submittedName>
        <fullName evidence="1">Uncharacterized protein</fullName>
    </submittedName>
</protein>
<dbReference type="AlphaFoldDB" id="A0A202B291"/>
<sequence>MENTELESRLNQLYGNYMGLQALIHSMILTSDYRQRQKLLDHFKTESESVRADMWNESRQADEALHAMENFCNTTIAWLEDVRDLPL</sequence>
<gene>
    <name evidence="1" type="ORF">CBW21_22455</name>
</gene>
<evidence type="ECO:0000313" key="2">
    <source>
        <dbReference type="Proteomes" id="UP000196342"/>
    </source>
</evidence>
<proteinExistence type="predicted"/>
<evidence type="ECO:0000313" key="1">
    <source>
        <dbReference type="EMBL" id="OVE45603.1"/>
    </source>
</evidence>
<comment type="caution">
    <text evidence="1">The sequence shown here is derived from an EMBL/GenBank/DDBJ whole genome shotgun (WGS) entry which is preliminary data.</text>
</comment>